<proteinExistence type="predicted"/>
<gene>
    <name evidence="1" type="ORF">FKW44_007906</name>
</gene>
<accession>A0A7T8KFE2</accession>
<keyword evidence="2" id="KW-1185">Reference proteome</keyword>
<dbReference type="EMBL" id="CP045894">
    <property type="protein sequence ID" value="QQP54913.1"/>
    <property type="molecule type" value="Genomic_DNA"/>
</dbReference>
<protein>
    <submittedName>
        <fullName evidence="1">Uncharacterized protein</fullName>
    </submittedName>
</protein>
<evidence type="ECO:0000313" key="1">
    <source>
        <dbReference type="EMBL" id="QQP54913.1"/>
    </source>
</evidence>
<organism evidence="1 2">
    <name type="scientific">Caligus rogercresseyi</name>
    <name type="common">Sea louse</name>
    <dbReference type="NCBI Taxonomy" id="217165"/>
    <lineage>
        <taxon>Eukaryota</taxon>
        <taxon>Metazoa</taxon>
        <taxon>Ecdysozoa</taxon>
        <taxon>Arthropoda</taxon>
        <taxon>Crustacea</taxon>
        <taxon>Multicrustacea</taxon>
        <taxon>Hexanauplia</taxon>
        <taxon>Copepoda</taxon>
        <taxon>Siphonostomatoida</taxon>
        <taxon>Caligidae</taxon>
        <taxon>Caligus</taxon>
    </lineage>
</organism>
<name>A0A7T8KFE2_CALRO</name>
<sequence>TNKTSHTSVEALKATITKEWDNMSEDFIKTSCASVRTRIEAIIRNNGGHIE</sequence>
<evidence type="ECO:0000313" key="2">
    <source>
        <dbReference type="Proteomes" id="UP000595437"/>
    </source>
</evidence>
<dbReference type="GO" id="GO:0003676">
    <property type="term" value="F:nucleic acid binding"/>
    <property type="evidence" value="ECO:0007669"/>
    <property type="project" value="InterPro"/>
</dbReference>
<reference evidence="2" key="1">
    <citation type="submission" date="2021-01" db="EMBL/GenBank/DDBJ databases">
        <title>Caligus Genome Assembly.</title>
        <authorList>
            <person name="Gallardo-Escarate C."/>
        </authorList>
    </citation>
    <scope>NUCLEOTIDE SEQUENCE [LARGE SCALE GENOMIC DNA]</scope>
</reference>
<dbReference type="Proteomes" id="UP000595437">
    <property type="component" value="Chromosome 5"/>
</dbReference>
<dbReference type="AlphaFoldDB" id="A0A7T8KFE2"/>
<dbReference type="InterPro" id="IPR036397">
    <property type="entry name" value="RNaseH_sf"/>
</dbReference>
<dbReference type="Gene3D" id="3.30.420.10">
    <property type="entry name" value="Ribonuclease H-like superfamily/Ribonuclease H"/>
    <property type="match status" value="1"/>
</dbReference>
<feature type="non-terminal residue" evidence="1">
    <location>
        <position position="1"/>
    </location>
</feature>
<dbReference type="OrthoDB" id="9981685at2759"/>